<feature type="transmembrane region" description="Helical" evidence="6">
    <location>
        <begin position="265"/>
        <end position="284"/>
    </location>
</feature>
<feature type="transmembrane region" description="Helical" evidence="6">
    <location>
        <begin position="290"/>
        <end position="313"/>
    </location>
</feature>
<comment type="subcellular location">
    <subcellularLocation>
        <location evidence="1">Membrane</location>
        <topology evidence="1">Multi-pass membrane protein</topology>
    </subcellularLocation>
</comment>
<dbReference type="CDD" id="cd06179">
    <property type="entry name" value="MFS_TRI12_like"/>
    <property type="match status" value="1"/>
</dbReference>
<evidence type="ECO:0000259" key="7">
    <source>
        <dbReference type="PROSITE" id="PS50850"/>
    </source>
</evidence>
<proteinExistence type="predicted"/>
<dbReference type="InterPro" id="IPR020846">
    <property type="entry name" value="MFS_dom"/>
</dbReference>
<feature type="transmembrane region" description="Helical" evidence="6">
    <location>
        <begin position="539"/>
        <end position="558"/>
    </location>
</feature>
<feature type="transmembrane region" description="Helical" evidence="6">
    <location>
        <begin position="190"/>
        <end position="210"/>
    </location>
</feature>
<dbReference type="Pfam" id="PF06609">
    <property type="entry name" value="TRI12"/>
    <property type="match status" value="1"/>
</dbReference>
<dbReference type="SUPFAM" id="SSF103473">
    <property type="entry name" value="MFS general substrate transporter"/>
    <property type="match status" value="1"/>
</dbReference>
<name>A0A9N9W762_9HYPO</name>
<gene>
    <name evidence="8" type="ORF">CSOL1703_00010509</name>
</gene>
<feature type="transmembrane region" description="Helical" evidence="6">
    <location>
        <begin position="132"/>
        <end position="151"/>
    </location>
</feature>
<dbReference type="PROSITE" id="PS50850">
    <property type="entry name" value="MFS"/>
    <property type="match status" value="1"/>
</dbReference>
<reference evidence="8" key="1">
    <citation type="submission" date="2021-10" db="EMBL/GenBank/DDBJ databases">
        <authorList>
            <person name="Piombo E."/>
        </authorList>
    </citation>
    <scope>NUCLEOTIDE SEQUENCE</scope>
</reference>
<protein>
    <recommendedName>
        <fullName evidence="7">Major facilitator superfamily (MFS) profile domain-containing protein</fullName>
    </recommendedName>
</protein>
<feature type="transmembrane region" description="Helical" evidence="6">
    <location>
        <begin position="222"/>
        <end position="244"/>
    </location>
</feature>
<evidence type="ECO:0000313" key="9">
    <source>
        <dbReference type="Proteomes" id="UP000775872"/>
    </source>
</evidence>
<dbReference type="GO" id="GO:0005886">
    <property type="term" value="C:plasma membrane"/>
    <property type="evidence" value="ECO:0007669"/>
    <property type="project" value="TreeGrafter"/>
</dbReference>
<organism evidence="8 9">
    <name type="scientific">Clonostachys solani</name>
    <dbReference type="NCBI Taxonomy" id="160281"/>
    <lineage>
        <taxon>Eukaryota</taxon>
        <taxon>Fungi</taxon>
        <taxon>Dikarya</taxon>
        <taxon>Ascomycota</taxon>
        <taxon>Pezizomycotina</taxon>
        <taxon>Sordariomycetes</taxon>
        <taxon>Hypocreomycetidae</taxon>
        <taxon>Hypocreales</taxon>
        <taxon>Bionectriaceae</taxon>
        <taxon>Clonostachys</taxon>
    </lineage>
</organism>
<dbReference type="InterPro" id="IPR036259">
    <property type="entry name" value="MFS_trans_sf"/>
</dbReference>
<feature type="transmembrane region" description="Helical" evidence="6">
    <location>
        <begin position="400"/>
        <end position="419"/>
    </location>
</feature>
<keyword evidence="3 6" id="KW-0812">Transmembrane</keyword>
<sequence length="592" mass="63507">MDDGKKGEVDMIENRKDDPAIVPQNSGLIEEEGAGVPAGYWYSPRFIGSTVAIILLANNLFIGYAMPTNVLNVINADLGMDHQIFRTLSTKLTHVVSGPDSSIYLASLINTLIKGVFLLLVGSISDVLGRRYFIVAGQALGLIGAIIAATAKNINTLIGANVFIGLGGATQVLYPLLIMEIVPNKHRGTAQSLITLSAFPSMGLGPGFARMMVQYTALGWRWVYWLNAITVGTSLVLFLVCYFPPDFEQLSQGTSKKEQLKNIDFVGFLLYGGGLVCLLLALTWGGRQYAWGSAQVVATLVIGIVVLVSFVLYEIYMAPRAPLVPMNLFKITNYNVAVIVGSVGQMSFYALNVIWPQQVTNLYTTDNIKIGWMSCTTGAALAFGEVLTGPLCKKGMHVKLQMFLSMTGLCIFCGIMSLGNESRQALSVAMTVVIGLFVGWIELICIVVASLVIPPEHIGSGTAFFASFRAVTGTIARGYVSDAATDAGFAVDGIPELLKVIAKSTTARAIGSVPGMTESISQAVTAAIKRAYAQSYSTVYLSSLAFGGVALASCFFATHDMEEYFTSFLNKTVDAPHLQNVSKDSKQEDAEN</sequence>
<dbReference type="GO" id="GO:0022857">
    <property type="term" value="F:transmembrane transporter activity"/>
    <property type="evidence" value="ECO:0007669"/>
    <property type="project" value="InterPro"/>
</dbReference>
<dbReference type="PANTHER" id="PTHR23501:SF109">
    <property type="entry name" value="MAJOR FACILITATOR SUPERFAMILY (MFS) PROFILE DOMAIN-CONTAINING PROTEIN-RELATED"/>
    <property type="match status" value="1"/>
</dbReference>
<feature type="transmembrane region" description="Helical" evidence="6">
    <location>
        <begin position="425"/>
        <end position="453"/>
    </location>
</feature>
<feature type="transmembrane region" description="Helical" evidence="6">
    <location>
        <begin position="102"/>
        <end position="120"/>
    </location>
</feature>
<dbReference type="PANTHER" id="PTHR23501">
    <property type="entry name" value="MAJOR FACILITATOR SUPERFAMILY"/>
    <property type="match status" value="1"/>
</dbReference>
<keyword evidence="2" id="KW-0813">Transport</keyword>
<feature type="transmembrane region" description="Helical" evidence="6">
    <location>
        <begin position="46"/>
        <end position="66"/>
    </location>
</feature>
<comment type="caution">
    <text evidence="8">The sequence shown here is derived from an EMBL/GenBank/DDBJ whole genome shotgun (WGS) entry which is preliminary data.</text>
</comment>
<dbReference type="EMBL" id="CABFOC020000007">
    <property type="protein sequence ID" value="CAH0044770.1"/>
    <property type="molecule type" value="Genomic_DNA"/>
</dbReference>
<evidence type="ECO:0000256" key="3">
    <source>
        <dbReference type="ARBA" id="ARBA00022692"/>
    </source>
</evidence>
<evidence type="ECO:0000256" key="6">
    <source>
        <dbReference type="SAM" id="Phobius"/>
    </source>
</evidence>
<feature type="transmembrane region" description="Helical" evidence="6">
    <location>
        <begin position="334"/>
        <end position="355"/>
    </location>
</feature>
<keyword evidence="5 6" id="KW-0472">Membrane</keyword>
<dbReference type="AlphaFoldDB" id="A0A9N9W762"/>
<evidence type="ECO:0000256" key="1">
    <source>
        <dbReference type="ARBA" id="ARBA00004141"/>
    </source>
</evidence>
<feature type="domain" description="Major facilitator superfamily (MFS) profile" evidence="7">
    <location>
        <begin position="45"/>
        <end position="565"/>
    </location>
</feature>
<dbReference type="Gene3D" id="1.20.1250.20">
    <property type="entry name" value="MFS general substrate transporter like domains"/>
    <property type="match status" value="2"/>
</dbReference>
<feature type="transmembrane region" description="Helical" evidence="6">
    <location>
        <begin position="157"/>
        <end position="178"/>
    </location>
</feature>
<dbReference type="Proteomes" id="UP000775872">
    <property type="component" value="Unassembled WGS sequence"/>
</dbReference>
<dbReference type="InterPro" id="IPR053791">
    <property type="entry name" value="MFS_Tri12-like"/>
</dbReference>
<evidence type="ECO:0000256" key="4">
    <source>
        <dbReference type="ARBA" id="ARBA00022989"/>
    </source>
</evidence>
<accession>A0A9N9W762</accession>
<dbReference type="OrthoDB" id="4161376at2759"/>
<evidence type="ECO:0000256" key="5">
    <source>
        <dbReference type="ARBA" id="ARBA00023136"/>
    </source>
</evidence>
<feature type="transmembrane region" description="Helical" evidence="6">
    <location>
        <begin position="370"/>
        <end position="388"/>
    </location>
</feature>
<keyword evidence="4 6" id="KW-1133">Transmembrane helix</keyword>
<dbReference type="InterPro" id="IPR010573">
    <property type="entry name" value="MFS_Str1/Tri12-like"/>
</dbReference>
<evidence type="ECO:0000313" key="8">
    <source>
        <dbReference type="EMBL" id="CAH0044770.1"/>
    </source>
</evidence>
<keyword evidence="9" id="KW-1185">Reference proteome</keyword>
<evidence type="ECO:0000256" key="2">
    <source>
        <dbReference type="ARBA" id="ARBA00022448"/>
    </source>
</evidence>